<dbReference type="RefSeq" id="XP_022509194.1">
    <property type="nucleotide sequence ID" value="XM_022658484.1"/>
</dbReference>
<dbReference type="Gene3D" id="3.90.1150.10">
    <property type="entry name" value="Aspartate Aminotransferase, domain 1"/>
    <property type="match status" value="1"/>
</dbReference>
<dbReference type="InterPro" id="IPR015424">
    <property type="entry name" value="PyrdxlP-dep_Trfase"/>
</dbReference>
<feature type="domain" description="Aminotransferase class V" evidence="8">
    <location>
        <begin position="552"/>
        <end position="869"/>
    </location>
</feature>
<dbReference type="Pfam" id="PF00266">
    <property type="entry name" value="Aminotran_5"/>
    <property type="match status" value="1"/>
</dbReference>
<proteinExistence type="inferred from homology"/>
<dbReference type="FunFam" id="3.90.1150.10:FF:000049">
    <property type="entry name" value="Alanine-glyoxylate aminotransferase 1"/>
    <property type="match status" value="1"/>
</dbReference>
<dbReference type="InterPro" id="IPR015421">
    <property type="entry name" value="PyrdxlP-dep_Trfase_major"/>
</dbReference>
<dbReference type="EMBL" id="LVKK01000075">
    <property type="protein sequence ID" value="OAG37242.1"/>
    <property type="molecule type" value="Genomic_DNA"/>
</dbReference>
<keyword evidence="4" id="KW-0032">Aminotransferase</keyword>
<dbReference type="GO" id="GO:0004760">
    <property type="term" value="F:L-serine-pyruvate transaminase activity"/>
    <property type="evidence" value="ECO:0007669"/>
    <property type="project" value="TreeGrafter"/>
</dbReference>
<evidence type="ECO:0000256" key="7">
    <source>
        <dbReference type="SAM" id="MobiDB-lite"/>
    </source>
</evidence>
<dbReference type="InterPro" id="IPR000192">
    <property type="entry name" value="Aminotrans_V_dom"/>
</dbReference>
<dbReference type="Pfam" id="PF11951">
    <property type="entry name" value="Fungal_trans_2"/>
    <property type="match status" value="1"/>
</dbReference>
<dbReference type="Gene3D" id="3.40.640.10">
    <property type="entry name" value="Type I PLP-dependent aspartate aminotransferase-like (Major domain)"/>
    <property type="match status" value="1"/>
</dbReference>
<dbReference type="OrthoDB" id="7403325at2759"/>
<comment type="similarity">
    <text evidence="2">Belongs to the class-V pyridoxal-phosphate-dependent aminotransferase family.</text>
</comment>
<evidence type="ECO:0000256" key="4">
    <source>
        <dbReference type="ARBA" id="ARBA00022576"/>
    </source>
</evidence>
<sequence>MQASVKNGPVPAVTSVAGAIGNAMRRNRHALIVRVLAVPAFTPASSLGADVSLKSPVSGGVWNPEEQRPSALKPRVDFIYTCSPKGTDDIASREGSTSELGHGSCERPQDDNVDSTLCLEIPATPQPPTPALMLREESKPLFDYFVNRVTISISCHKGIQDEICSVIVPMAMQVPHLLTATLALAAAHRHTSGLFEGDCQFELMKGSSLMQLRSALDRFSPSENDKVLATTLLLCLADVISPATSTSSWRPHLYGAATLSAQHSRSNGASVSSISSFLMRKYRALQAVALACCSKRFEAQILTTPYDEDDGRIDDLAGYSTTLMPILEEINDLEPLREDGGSEFSCDSPPGPPHFDCSSPLEHKSHLLFDRVRALMAKRNMSRTQGGGGGHLPSSVYHDLYLVDEAYHHMALLQIFRRGSLSVPLQVIDDSRRSILDCLAAVTYQSGPCPGVATLPPLFVAGTLCTTKSDRDKQSSYPRINTPYTIELDSLPASTDDIPYVPPAPPADLAKTPSQIQKRQLSTSSAAKMSSQPPHPSLLIPGPIEITDEVSQAMSHYAQSHVGQPFVNTFGETLTLLRDLFQTKNPGSQPFVLAGSGTLGWDLVAANLVEPGEDVLVLHTGYFGDSFADCLSTYGAKPTQLKAPIGDRPQLPEIEAALKEKKYKAVTVTHVDTSTGVLSQIQPLSDLIRRVSPETLLIVDGVCSVGGEEINFDKMDIDVCLTASQKAIGCPPGLSIVMVSERAMNVYKSRKSSPGSYYASFKNWTPIMQNYESKKPSYFATPPTQLVQALNTSLKQILAQPLEARFAQHRKVSEYVKSKVASLGLKQLATDPANAANTMTAIYLPEGLTPPEILPKLMSRGVVFAGGLHREIAARYIRFGHMGVSAMDESRGEIDKALEALKDGLAEVASAKSK</sequence>
<dbReference type="GO" id="GO:0005777">
    <property type="term" value="C:peroxisome"/>
    <property type="evidence" value="ECO:0007669"/>
    <property type="project" value="TreeGrafter"/>
</dbReference>
<feature type="compositionally biased region" description="Polar residues" evidence="7">
    <location>
        <begin position="512"/>
        <end position="532"/>
    </location>
</feature>
<evidence type="ECO:0000256" key="1">
    <source>
        <dbReference type="ARBA" id="ARBA00001933"/>
    </source>
</evidence>
<name>A0A177F1Q9_9EURO</name>
<dbReference type="Proteomes" id="UP000077002">
    <property type="component" value="Unassembled WGS sequence"/>
</dbReference>
<evidence type="ECO:0000256" key="5">
    <source>
        <dbReference type="ARBA" id="ARBA00022679"/>
    </source>
</evidence>
<evidence type="ECO:0000256" key="3">
    <source>
        <dbReference type="ARBA" id="ARBA00013049"/>
    </source>
</evidence>
<dbReference type="GO" id="GO:0019265">
    <property type="term" value="P:glycine biosynthetic process, by transamination of glyoxylate"/>
    <property type="evidence" value="ECO:0007669"/>
    <property type="project" value="TreeGrafter"/>
</dbReference>
<feature type="region of interest" description="Disordered" evidence="7">
    <location>
        <begin position="495"/>
        <end position="539"/>
    </location>
</feature>
<keyword evidence="6" id="KW-0663">Pyridoxal phosphate</keyword>
<dbReference type="SUPFAM" id="SSF53383">
    <property type="entry name" value="PLP-dependent transferases"/>
    <property type="match status" value="1"/>
</dbReference>
<evidence type="ECO:0000259" key="8">
    <source>
        <dbReference type="Pfam" id="PF00266"/>
    </source>
</evidence>
<evidence type="ECO:0000256" key="6">
    <source>
        <dbReference type="ARBA" id="ARBA00022898"/>
    </source>
</evidence>
<dbReference type="PANTHER" id="PTHR21152">
    <property type="entry name" value="AMINOTRANSFERASE CLASS V"/>
    <property type="match status" value="1"/>
</dbReference>
<gene>
    <name evidence="9" type="ORF">AYO21_08541</name>
</gene>
<dbReference type="FunFam" id="3.40.640.10:FF:000027">
    <property type="entry name" value="Serine--pyruvate aminotransferase, mitochondrial"/>
    <property type="match status" value="1"/>
</dbReference>
<organism evidence="9 10">
    <name type="scientific">Fonsecaea monophora</name>
    <dbReference type="NCBI Taxonomy" id="254056"/>
    <lineage>
        <taxon>Eukaryota</taxon>
        <taxon>Fungi</taxon>
        <taxon>Dikarya</taxon>
        <taxon>Ascomycota</taxon>
        <taxon>Pezizomycotina</taxon>
        <taxon>Eurotiomycetes</taxon>
        <taxon>Chaetothyriomycetidae</taxon>
        <taxon>Chaetothyriales</taxon>
        <taxon>Herpotrichiellaceae</taxon>
        <taxon>Fonsecaea</taxon>
    </lineage>
</organism>
<protein>
    <recommendedName>
        <fullName evidence="3">alanine--glyoxylate transaminase</fullName>
        <ecNumber evidence="3">2.6.1.44</ecNumber>
    </recommendedName>
</protein>
<keyword evidence="10" id="KW-1185">Reference proteome</keyword>
<keyword evidence="5" id="KW-0808">Transferase</keyword>
<comment type="caution">
    <text evidence="9">The sequence shown here is derived from an EMBL/GenBank/DDBJ whole genome shotgun (WGS) entry which is preliminary data.</text>
</comment>
<evidence type="ECO:0000313" key="9">
    <source>
        <dbReference type="EMBL" id="OAG37242.1"/>
    </source>
</evidence>
<reference evidence="9 10" key="1">
    <citation type="submission" date="2016-03" db="EMBL/GenBank/DDBJ databases">
        <title>Draft genome sequence of the Fonsecaea monophora CBS 269.37.</title>
        <authorList>
            <person name="Bombassaro A."/>
            <person name="Vinicius W.A."/>
            <person name="De Hoog S."/>
            <person name="Sun J."/>
            <person name="Souza E.M."/>
            <person name="Raittz R.T."/>
            <person name="Costa F."/>
            <person name="Leao A.C."/>
            <person name="Tadra-Sfeir M.Z."/>
            <person name="Baura V."/>
            <person name="Balsanelli E."/>
            <person name="Pedrosa F.O."/>
            <person name="Moreno L.F."/>
            <person name="Steffens M.B."/>
            <person name="Xi L."/>
            <person name="Bocca A.L."/>
            <person name="Felipe M.S."/>
            <person name="Teixeira M."/>
            <person name="Telles Filho F.Q."/>
            <person name="Azevedo C.M."/>
            <person name="Gomes R."/>
            <person name="Vicente V.A."/>
        </authorList>
    </citation>
    <scope>NUCLEOTIDE SEQUENCE [LARGE SCALE GENOMIC DNA]</scope>
    <source>
        <strain evidence="9 10">CBS 269.37</strain>
    </source>
</reference>
<dbReference type="EC" id="2.6.1.44" evidence="3"/>
<evidence type="ECO:0000256" key="2">
    <source>
        <dbReference type="ARBA" id="ARBA00009236"/>
    </source>
</evidence>
<comment type="cofactor">
    <cofactor evidence="1">
        <name>pyridoxal 5'-phosphate</name>
        <dbReference type="ChEBI" id="CHEBI:597326"/>
    </cofactor>
</comment>
<dbReference type="InterPro" id="IPR015422">
    <property type="entry name" value="PyrdxlP-dep_Trfase_small"/>
</dbReference>
<dbReference type="AlphaFoldDB" id="A0A177F1Q9"/>
<dbReference type="GO" id="GO:0008453">
    <property type="term" value="F:alanine-glyoxylate transaminase activity"/>
    <property type="evidence" value="ECO:0007669"/>
    <property type="project" value="UniProtKB-EC"/>
</dbReference>
<evidence type="ECO:0000313" key="10">
    <source>
        <dbReference type="Proteomes" id="UP000077002"/>
    </source>
</evidence>
<dbReference type="PANTHER" id="PTHR21152:SF24">
    <property type="entry name" value="ALANINE--GLYOXYLATE AMINOTRANSFERASE 1"/>
    <property type="match status" value="1"/>
</dbReference>
<dbReference type="GeneID" id="34603684"/>
<feature type="region of interest" description="Disordered" evidence="7">
    <location>
        <begin position="87"/>
        <end position="111"/>
    </location>
</feature>
<dbReference type="InterPro" id="IPR021858">
    <property type="entry name" value="Fun_TF"/>
</dbReference>
<accession>A0A177F1Q9</accession>